<dbReference type="CDD" id="cd00609">
    <property type="entry name" value="AAT_like"/>
    <property type="match status" value="1"/>
</dbReference>
<dbReference type="Gene3D" id="3.90.1150.10">
    <property type="entry name" value="Aspartate Aminotransferase, domain 1"/>
    <property type="match status" value="1"/>
</dbReference>
<evidence type="ECO:0000256" key="9">
    <source>
        <dbReference type="ARBA" id="ARBA00078532"/>
    </source>
</evidence>
<keyword evidence="6" id="KW-0663">Pyridoxal phosphate</keyword>
<dbReference type="InterPro" id="IPR049549">
    <property type="entry name" value="RPN7_PSMD6_C"/>
</dbReference>
<feature type="domain" description="PCI" evidence="12">
    <location>
        <begin position="323"/>
        <end position="547"/>
    </location>
</feature>
<evidence type="ECO:0000256" key="4">
    <source>
        <dbReference type="ARBA" id="ARBA00022576"/>
    </source>
</evidence>
<comment type="similarity">
    <text evidence="7">Belongs to the class-I pyridoxal-phosphate-dependent aminotransferase family. Alanine aminotransferase subfamily.</text>
</comment>
<dbReference type="GO" id="GO:0042853">
    <property type="term" value="P:L-alanine catabolic process"/>
    <property type="evidence" value="ECO:0007669"/>
    <property type="project" value="UniProtKB-UniPathway"/>
</dbReference>
<dbReference type="GO" id="GO:0030170">
    <property type="term" value="F:pyridoxal phosphate binding"/>
    <property type="evidence" value="ECO:0007669"/>
    <property type="project" value="InterPro"/>
</dbReference>
<keyword evidence="14" id="KW-1185">Reference proteome</keyword>
<proteinExistence type="inferred from homology"/>
<dbReference type="SUPFAM" id="SSF53383">
    <property type="entry name" value="PLP-dependent transferases"/>
    <property type="match status" value="1"/>
</dbReference>
<dbReference type="FunFam" id="3.40.640.10:FF:000012">
    <property type="entry name" value="alanine aminotransferase 2"/>
    <property type="match status" value="1"/>
</dbReference>
<dbReference type="SMART" id="SM00088">
    <property type="entry name" value="PINT"/>
    <property type="match status" value="1"/>
</dbReference>
<comment type="subunit">
    <text evidence="3">Homodimer.</text>
</comment>
<dbReference type="Pfam" id="PF00155">
    <property type="entry name" value="Aminotran_1_2"/>
    <property type="match status" value="1"/>
</dbReference>
<comment type="caution">
    <text evidence="13">The sequence shown here is derived from an EMBL/GenBank/DDBJ whole genome shotgun (WGS) entry which is preliminary data.</text>
</comment>
<dbReference type="FunFam" id="3.90.1150.10:FF:000010">
    <property type="entry name" value="Alanine aminotransferase 2"/>
    <property type="match status" value="1"/>
</dbReference>
<dbReference type="Gene3D" id="1.25.40.570">
    <property type="match status" value="2"/>
</dbReference>
<evidence type="ECO:0000256" key="11">
    <source>
        <dbReference type="SAM" id="Coils"/>
    </source>
</evidence>
<evidence type="ECO:0000256" key="10">
    <source>
        <dbReference type="ARBA" id="ARBA00080525"/>
    </source>
</evidence>
<dbReference type="FunFam" id="1.25.40.570:FF:000013">
    <property type="entry name" value="Proteasome regulatory particle subunit (RpnG)"/>
    <property type="match status" value="1"/>
</dbReference>
<dbReference type="InterPro" id="IPR045088">
    <property type="entry name" value="ALAT1/2-like"/>
</dbReference>
<dbReference type="UniPathway" id="UPA00528">
    <property type="reaction ID" value="UER00586"/>
</dbReference>
<evidence type="ECO:0000256" key="7">
    <source>
        <dbReference type="ARBA" id="ARBA00025785"/>
    </source>
</evidence>
<sequence>MLSLQSSMIFYVSGASSLELKPHDVGPGKTFGQLSLGQLPARHPTRHDVICLDHNPSTHLPDIPFLNPAHPHPIEFSFSQLVGLLSEPPFNPQLASMGSDPQYIKYPELTLAQHVFNLSNPACSQAVRQSSLKTLQDSILEKKMAPLYRHLAHPVEGILNHSAEGASQQPRSSSAGKPLSTLASRRLSQKIDFPWDESLYQSLLEENRKELETCQKEEDEAEEAAGETEVQAARGKRAEFWARVGDKDKAIESHEALLEKTTFLGTKIDLVLAMIRIGLFFGDSLFVKKNIERADTLVETGGDWDRRNRLKAYKGMHLLTIRSYSTAAPLLLDSLSTFTSYELCSYSALVIYSVLTGSLSLKRVDFKAKVVDAPEIKAILGSGEDRLAALTGEISSGPGAQDAEMKDASASGTKTAVNLTAFSGHSGVQAEAEAPVDFAPLSNLVSSLYNGNYRSFFLALAAVEDNFLTQDRYLYEHRAWFVREMRLRAYQQLLQSYRVVGLNSMANDFGVTVDFLDRDLAKFIASNRIACTIDRVNGIIETNRPDDKNKQYADVVKHGDALITKLQKYGQADNSHRVPVEAVTMTWQFGIARMRAPLRCPTIPRSNIPRVARGQTRLLQPRAFSKAAAPFGPGSFKASSGKVSGNRTQPPFQPDGLATLLSFITFDGILRSPELESGRSPPGWSPTRDLIYERFCAKLLKLTMETQTTVVSYTARRTLSTTPVRCLNVENINPYVKAAKYAVRGELAVKAEEYRVRLANGDKSLPFDSVIFANIGNPQQLDQKPITFFRQVLSLLENPLLLENKEVLRTSFGYQPDVIERAEQLLGEVQSVGAYSHSQGAPLIRDSVAKFIQDRDGFAADRHSIFLTGGASSGVNTLLNVICNGPNAGVLVPIPQYPLYTATLSLLNAKCVPYYLEEHKAWGTDVAAMHKSVQEAKAAGIDIRAIVVINPGNPTGASLSPEDIKSVIDIAAEENLVVIADEVYQTNVFIGEFTSFKKRLRELQHQVPVKYDNVELVSLHSVSKGMVGECGHRGGYFELVGFDPAVAAEIYKFISIMLCPPVIGQCLVELMVNPPKNGEPSFELYQKEYNGIRDGLQKRAFALYEAFQRMEGVECQEPQGAMYLFPTITLPPKAVEAAAAENRVADEFYCLRLLDATGVCVVPGSGFGQKENTLHFRTTFLAPGTDWVERIVKFHSEFMAQYK</sequence>
<dbReference type="FunFam" id="1.25.40.570:FF:000021">
    <property type="entry name" value="Putative proteasome regulatory particle subunit"/>
    <property type="match status" value="1"/>
</dbReference>
<dbReference type="InterPro" id="IPR015422">
    <property type="entry name" value="PyrdxlP-dep_Trfase_small"/>
</dbReference>
<feature type="coiled-coil region" evidence="11">
    <location>
        <begin position="200"/>
        <end position="231"/>
    </location>
</feature>
<dbReference type="SUPFAM" id="SSF46785">
    <property type="entry name" value="Winged helix' DNA-binding domain"/>
    <property type="match status" value="1"/>
</dbReference>
<name>A0A0F8U516_9EURO</name>
<dbReference type="EMBL" id="JYKN01002877">
    <property type="protein sequence ID" value="KKK14829.1"/>
    <property type="molecule type" value="Genomic_DNA"/>
</dbReference>
<dbReference type="Pfam" id="PF01399">
    <property type="entry name" value="PCI"/>
    <property type="match status" value="1"/>
</dbReference>
<comment type="subunit">
    <text evidence="2">Component of the COP9 signalosome (CSN) complex.</text>
</comment>
<dbReference type="GO" id="GO:0008483">
    <property type="term" value="F:transaminase activity"/>
    <property type="evidence" value="ECO:0007669"/>
    <property type="project" value="UniProtKB-KW"/>
</dbReference>
<dbReference type="InterPro" id="IPR004839">
    <property type="entry name" value="Aminotransferase_I/II_large"/>
</dbReference>
<dbReference type="FunFam" id="1.10.287.1970:FF:000001">
    <property type="entry name" value="Alanine aminotransferase 2"/>
    <property type="match status" value="1"/>
</dbReference>
<dbReference type="Pfam" id="PF21154">
    <property type="entry name" value="RPN7_PSMD6_C"/>
    <property type="match status" value="1"/>
</dbReference>
<dbReference type="InterPro" id="IPR015424">
    <property type="entry name" value="PyrdxlP-dep_Trfase"/>
</dbReference>
<evidence type="ECO:0000256" key="3">
    <source>
        <dbReference type="ARBA" id="ARBA00011738"/>
    </source>
</evidence>
<evidence type="ECO:0000256" key="5">
    <source>
        <dbReference type="ARBA" id="ARBA00022679"/>
    </source>
</evidence>
<dbReference type="OrthoDB" id="1732682at2759"/>
<evidence type="ECO:0000256" key="1">
    <source>
        <dbReference type="ARBA" id="ARBA00001933"/>
    </source>
</evidence>
<dbReference type="Proteomes" id="UP000034947">
    <property type="component" value="Unassembled WGS sequence"/>
</dbReference>
<keyword evidence="5" id="KW-0808">Transferase</keyword>
<dbReference type="Gene3D" id="3.40.640.10">
    <property type="entry name" value="Type I PLP-dependent aspartate aminotransferase-like (Major domain)"/>
    <property type="match status" value="1"/>
</dbReference>
<evidence type="ECO:0000256" key="6">
    <source>
        <dbReference type="ARBA" id="ARBA00022898"/>
    </source>
</evidence>
<dbReference type="PANTHER" id="PTHR11751:SF29">
    <property type="entry name" value="ALANINE TRANSAMINASE"/>
    <property type="match status" value="1"/>
</dbReference>
<keyword evidence="11" id="KW-0175">Coiled coil</keyword>
<dbReference type="PROSITE" id="PS50250">
    <property type="entry name" value="PCI"/>
    <property type="match status" value="1"/>
</dbReference>
<dbReference type="VEuPathDB" id="FungiDB:P175DRAFT_0527812"/>
<evidence type="ECO:0000259" key="12">
    <source>
        <dbReference type="PROSITE" id="PS50250"/>
    </source>
</evidence>
<dbReference type="PANTHER" id="PTHR11751">
    <property type="entry name" value="ALANINE AMINOTRANSFERASE"/>
    <property type="match status" value="1"/>
</dbReference>
<dbReference type="InterPro" id="IPR000717">
    <property type="entry name" value="PCI_dom"/>
</dbReference>
<organism evidence="13 14">
    <name type="scientific">Aspergillus ochraceoroseus</name>
    <dbReference type="NCBI Taxonomy" id="138278"/>
    <lineage>
        <taxon>Eukaryota</taxon>
        <taxon>Fungi</taxon>
        <taxon>Dikarya</taxon>
        <taxon>Ascomycota</taxon>
        <taxon>Pezizomycotina</taxon>
        <taxon>Eurotiomycetes</taxon>
        <taxon>Eurotiomycetidae</taxon>
        <taxon>Eurotiales</taxon>
        <taxon>Aspergillaceae</taxon>
        <taxon>Aspergillus</taxon>
        <taxon>Aspergillus subgen. Nidulantes</taxon>
    </lineage>
</organism>
<dbReference type="Gene3D" id="1.10.287.1970">
    <property type="match status" value="1"/>
</dbReference>
<evidence type="ECO:0000313" key="14">
    <source>
        <dbReference type="Proteomes" id="UP000034947"/>
    </source>
</evidence>
<accession>A0A0F8U516</accession>
<dbReference type="Pfam" id="PF10602">
    <property type="entry name" value="RPN7"/>
    <property type="match status" value="1"/>
</dbReference>
<keyword evidence="4" id="KW-0032">Aminotransferase</keyword>
<comment type="cofactor">
    <cofactor evidence="1">
        <name>pyridoxal 5'-phosphate</name>
        <dbReference type="ChEBI" id="CHEBI:597326"/>
    </cofactor>
</comment>
<dbReference type="InterPro" id="IPR036390">
    <property type="entry name" value="WH_DNA-bd_sf"/>
</dbReference>
<gene>
    <name evidence="13" type="ORF">AOCH_003532</name>
</gene>
<reference evidence="13 14" key="1">
    <citation type="submission" date="2015-02" db="EMBL/GenBank/DDBJ databases">
        <title>Draft Genome Sequences of Two Closely-Related Aflatoxigenic Aspergillus Species Obtained from the Cote d'Ivoire.</title>
        <authorList>
            <person name="Moore G.G."/>
            <person name="Beltz S.B."/>
            <person name="Mack B.M."/>
        </authorList>
    </citation>
    <scope>NUCLEOTIDE SEQUENCE [LARGE SCALE GENOMIC DNA]</scope>
    <source>
        <strain evidence="13 14">SRRC1432</strain>
    </source>
</reference>
<evidence type="ECO:0000256" key="2">
    <source>
        <dbReference type="ARBA" id="ARBA00011098"/>
    </source>
</evidence>
<dbReference type="InterPro" id="IPR015421">
    <property type="entry name" value="PyrdxlP-dep_Trfase_major"/>
</dbReference>
<evidence type="ECO:0000256" key="8">
    <source>
        <dbReference type="ARBA" id="ARBA00077894"/>
    </source>
</evidence>
<dbReference type="AlphaFoldDB" id="A0A0F8U516"/>
<dbReference type="InterPro" id="IPR045135">
    <property type="entry name" value="Rpn7_N"/>
</dbReference>
<protein>
    <recommendedName>
        <fullName evidence="8">Glutamate pyruvate transaminase</fullName>
    </recommendedName>
    <alternativeName>
        <fullName evidence="9">Glutamic--alanine transaminase</fullName>
    </alternativeName>
    <alternativeName>
        <fullName evidence="10">Glutamic--pyruvic transaminase</fullName>
    </alternativeName>
</protein>
<evidence type="ECO:0000313" key="13">
    <source>
        <dbReference type="EMBL" id="KKK14829.1"/>
    </source>
</evidence>